<dbReference type="Pfam" id="PF01750">
    <property type="entry name" value="HycI"/>
    <property type="match status" value="1"/>
</dbReference>
<feature type="binding site" evidence="7">
    <location>
        <position position="92"/>
    </location>
    <ligand>
        <name>Ni(2+)</name>
        <dbReference type="ChEBI" id="CHEBI:49786"/>
    </ligand>
</feature>
<dbReference type="AlphaFoldDB" id="A0A1B4XHZ4"/>
<dbReference type="RefSeq" id="WP_096361167.1">
    <property type="nucleotide sequence ID" value="NZ_AP014879.1"/>
</dbReference>
<evidence type="ECO:0000256" key="6">
    <source>
        <dbReference type="ARBA" id="ARBA00022801"/>
    </source>
</evidence>
<name>A0A1B4XHZ4_9GAMM</name>
<keyword evidence="3" id="KW-0645">Protease</keyword>
<gene>
    <name evidence="8" type="ORF">SCL_2136</name>
</gene>
<evidence type="ECO:0000256" key="4">
    <source>
        <dbReference type="ARBA" id="ARBA00022723"/>
    </source>
</evidence>
<dbReference type="GO" id="GO:0046872">
    <property type="term" value="F:metal ion binding"/>
    <property type="evidence" value="ECO:0007669"/>
    <property type="project" value="UniProtKB-KW"/>
</dbReference>
<dbReference type="InParanoid" id="A0A1B4XHZ4"/>
<keyword evidence="4 7" id="KW-0479">Metal-binding</keyword>
<dbReference type="InterPro" id="IPR004419">
    <property type="entry name" value="Pept_A31_hyd_express"/>
</dbReference>
<sequence length="166" mass="17570">MRVVILGIGNLLLSDESVGVRALEALRDSHDVPPEVTLIDGGTSGMELLEDLEGVDLLIVLDAVFANRAPGSFIRLSGDEVPVFFRRMLSPHQVGLSEVLASLDLLGRAPHEVVVLGVQPLTFETGMMLSGPVAARVPDLVNAAVQELDAHGIRLDPRAVPAANLA</sequence>
<accession>A0A1B4XHZ4</accession>
<evidence type="ECO:0000256" key="7">
    <source>
        <dbReference type="PIRSR" id="PIRSR604419-1"/>
    </source>
</evidence>
<evidence type="ECO:0000256" key="1">
    <source>
        <dbReference type="ARBA" id="ARBA00006814"/>
    </source>
</evidence>
<protein>
    <submittedName>
        <fullName evidence="8">Hydrogenase 2 maturation endopeptidase</fullName>
    </submittedName>
</protein>
<dbReference type="InterPro" id="IPR000671">
    <property type="entry name" value="Peptidase_A31"/>
</dbReference>
<dbReference type="NCBIfam" id="TIGR00072">
    <property type="entry name" value="hydrog_prot"/>
    <property type="match status" value="1"/>
</dbReference>
<evidence type="ECO:0000256" key="3">
    <source>
        <dbReference type="ARBA" id="ARBA00022670"/>
    </source>
</evidence>
<reference evidence="8 9" key="1">
    <citation type="submission" date="2015-05" db="EMBL/GenBank/DDBJ databases">
        <title>Complete genome sequence of a sulfur-oxidizing gammaproteobacterium strain HA5.</title>
        <authorList>
            <person name="Miura A."/>
            <person name="Kojima H."/>
            <person name="Fukui M."/>
        </authorList>
    </citation>
    <scope>NUCLEOTIDE SEQUENCE [LARGE SCALE GENOMIC DNA]</scope>
    <source>
        <strain evidence="8 9">HA5</strain>
    </source>
</reference>
<dbReference type="Gene3D" id="3.40.50.1450">
    <property type="entry name" value="HybD-like"/>
    <property type="match status" value="1"/>
</dbReference>
<dbReference type="FunCoup" id="A0A1B4XHZ4">
    <property type="interactions" value="25"/>
</dbReference>
<dbReference type="PANTHER" id="PTHR30302:SF1">
    <property type="entry name" value="HYDROGENASE 2 MATURATION PROTEASE"/>
    <property type="match status" value="1"/>
</dbReference>
<feature type="binding site" evidence="7">
    <location>
        <position position="62"/>
    </location>
    <ligand>
        <name>Ni(2+)</name>
        <dbReference type="ChEBI" id="CHEBI:49786"/>
    </ligand>
</feature>
<dbReference type="InterPro" id="IPR023430">
    <property type="entry name" value="Pept_HybD-like_dom_sf"/>
</dbReference>
<comment type="similarity">
    <text evidence="1">Belongs to the peptidase A31 family.</text>
</comment>
<dbReference type="NCBIfam" id="TIGR00140">
    <property type="entry name" value="hupD"/>
    <property type="match status" value="1"/>
</dbReference>
<evidence type="ECO:0000313" key="8">
    <source>
        <dbReference type="EMBL" id="BAV34425.1"/>
    </source>
</evidence>
<dbReference type="OrthoDB" id="9792731at2"/>
<keyword evidence="6" id="KW-0378">Hydrolase</keyword>
<organism evidence="8 9">
    <name type="scientific">Sulfuricaulis limicola</name>
    <dbReference type="NCBI Taxonomy" id="1620215"/>
    <lineage>
        <taxon>Bacteria</taxon>
        <taxon>Pseudomonadati</taxon>
        <taxon>Pseudomonadota</taxon>
        <taxon>Gammaproteobacteria</taxon>
        <taxon>Acidiferrobacterales</taxon>
        <taxon>Acidiferrobacteraceae</taxon>
        <taxon>Sulfuricaulis</taxon>
    </lineage>
</organism>
<dbReference type="EMBL" id="AP014879">
    <property type="protein sequence ID" value="BAV34425.1"/>
    <property type="molecule type" value="Genomic_DNA"/>
</dbReference>
<dbReference type="FunFam" id="3.40.50.1450:FF:000002">
    <property type="entry name" value="Hydrogenase 1 maturation protease"/>
    <property type="match status" value="1"/>
</dbReference>
<dbReference type="Proteomes" id="UP000243180">
    <property type="component" value="Chromosome"/>
</dbReference>
<evidence type="ECO:0000256" key="5">
    <source>
        <dbReference type="ARBA" id="ARBA00022750"/>
    </source>
</evidence>
<dbReference type="SUPFAM" id="SSF53163">
    <property type="entry name" value="HybD-like"/>
    <property type="match status" value="1"/>
</dbReference>
<keyword evidence="5" id="KW-0064">Aspartyl protease</keyword>
<evidence type="ECO:0000313" key="9">
    <source>
        <dbReference type="Proteomes" id="UP000243180"/>
    </source>
</evidence>
<dbReference type="KEGG" id="slim:SCL_2136"/>
<proteinExistence type="inferred from homology"/>
<dbReference type="PANTHER" id="PTHR30302">
    <property type="entry name" value="HYDROGENASE 1 MATURATION PROTEASE"/>
    <property type="match status" value="1"/>
</dbReference>
<dbReference type="GO" id="GO:0008047">
    <property type="term" value="F:enzyme activator activity"/>
    <property type="evidence" value="ECO:0007669"/>
    <property type="project" value="InterPro"/>
</dbReference>
<feature type="binding site" evidence="7">
    <location>
        <position position="16"/>
    </location>
    <ligand>
        <name>Ni(2+)</name>
        <dbReference type="ChEBI" id="CHEBI:49786"/>
    </ligand>
</feature>
<dbReference type="GO" id="GO:0016485">
    <property type="term" value="P:protein processing"/>
    <property type="evidence" value="ECO:0007669"/>
    <property type="project" value="InterPro"/>
</dbReference>
<dbReference type="CDD" id="cd06062">
    <property type="entry name" value="H2MP_MemB-H2up"/>
    <property type="match status" value="1"/>
</dbReference>
<keyword evidence="2 7" id="KW-0533">Nickel</keyword>
<dbReference type="GO" id="GO:0004190">
    <property type="term" value="F:aspartic-type endopeptidase activity"/>
    <property type="evidence" value="ECO:0007669"/>
    <property type="project" value="UniProtKB-KW"/>
</dbReference>
<evidence type="ECO:0000256" key="2">
    <source>
        <dbReference type="ARBA" id="ARBA00022596"/>
    </source>
</evidence>
<keyword evidence="9" id="KW-1185">Reference proteome</keyword>
<dbReference type="PRINTS" id="PR00446">
    <property type="entry name" value="HYDRGNUPTAKE"/>
</dbReference>